<name>A0AA45HIZ8_9BACT</name>
<dbReference type="AlphaFoldDB" id="A0AA45HIZ8"/>
<comment type="similarity">
    <text evidence="2 6">Belongs to the band 7/mec-2 family. HflC subfamily.</text>
</comment>
<evidence type="ECO:0000256" key="2">
    <source>
        <dbReference type="ARBA" id="ARBA00007862"/>
    </source>
</evidence>
<protein>
    <recommendedName>
        <fullName evidence="6">Protein HflC</fullName>
    </recommendedName>
</protein>
<keyword evidence="10" id="KW-1185">Reference proteome</keyword>
<evidence type="ECO:0000256" key="1">
    <source>
        <dbReference type="ARBA" id="ARBA00004370"/>
    </source>
</evidence>
<comment type="caution">
    <text evidence="9">The sequence shown here is derived from an EMBL/GenBank/DDBJ whole genome shotgun (WGS) entry which is preliminary data.</text>
</comment>
<dbReference type="SMART" id="SM00244">
    <property type="entry name" value="PHB"/>
    <property type="match status" value="1"/>
</dbReference>
<evidence type="ECO:0000256" key="4">
    <source>
        <dbReference type="ARBA" id="ARBA00022989"/>
    </source>
</evidence>
<keyword evidence="9" id="KW-0378">Hydrolase</keyword>
<evidence type="ECO:0000259" key="8">
    <source>
        <dbReference type="SMART" id="SM00244"/>
    </source>
</evidence>
<evidence type="ECO:0000256" key="7">
    <source>
        <dbReference type="SAM" id="Phobius"/>
    </source>
</evidence>
<proteinExistence type="inferred from homology"/>
<keyword evidence="3 7" id="KW-0812">Transmembrane</keyword>
<keyword evidence="5 7" id="KW-0472">Membrane</keyword>
<dbReference type="InterPro" id="IPR001107">
    <property type="entry name" value="Band_7"/>
</dbReference>
<dbReference type="Proteomes" id="UP000245921">
    <property type="component" value="Unassembled WGS sequence"/>
</dbReference>
<dbReference type="Pfam" id="PF01145">
    <property type="entry name" value="Band_7"/>
    <property type="match status" value="1"/>
</dbReference>
<dbReference type="InterPro" id="IPR010200">
    <property type="entry name" value="HflC"/>
</dbReference>
<dbReference type="GO" id="GO:0008233">
    <property type="term" value="F:peptidase activity"/>
    <property type="evidence" value="ECO:0007669"/>
    <property type="project" value="UniProtKB-KW"/>
</dbReference>
<accession>A0AA45HIZ8</accession>
<dbReference type="PANTHER" id="PTHR42911">
    <property type="entry name" value="MODULATOR OF FTSH PROTEASE HFLC"/>
    <property type="match status" value="1"/>
</dbReference>
<evidence type="ECO:0000256" key="6">
    <source>
        <dbReference type="PIRNR" id="PIRNR005651"/>
    </source>
</evidence>
<dbReference type="GO" id="GO:0016020">
    <property type="term" value="C:membrane"/>
    <property type="evidence" value="ECO:0007669"/>
    <property type="project" value="UniProtKB-SubCell"/>
</dbReference>
<dbReference type="Gene3D" id="3.30.479.30">
    <property type="entry name" value="Band 7 domain"/>
    <property type="match status" value="1"/>
</dbReference>
<evidence type="ECO:0000313" key="10">
    <source>
        <dbReference type="Proteomes" id="UP000245921"/>
    </source>
</evidence>
<dbReference type="SUPFAM" id="SSF117892">
    <property type="entry name" value="Band 7/SPFH domain"/>
    <property type="match status" value="1"/>
</dbReference>
<reference evidence="9 10" key="1">
    <citation type="submission" date="2018-05" db="EMBL/GenBank/DDBJ databases">
        <title>Genomic Encyclopedia of Type Strains, Phase IV (KMG-IV): sequencing the most valuable type-strain genomes for metagenomic binning, comparative biology and taxonomic classification.</title>
        <authorList>
            <person name="Goeker M."/>
        </authorList>
    </citation>
    <scope>NUCLEOTIDE SEQUENCE [LARGE SCALE GENOMIC DNA]</scope>
    <source>
        <strain evidence="9 10">DSM 24906</strain>
    </source>
</reference>
<sequence>MKNKIMLILSLIIVFTVIFILFSSFYILDQTQQAAVLRFGEIKKIETEPGLHFKTPFIDNVDKFEKRIMIYDINPERLITADKKTIVVDTYALWKISNPKVFIESMRTVSTALTRIDDIIYSHVRDVIAKYNFEEILSKQRFNLLDEIKNRSENSLKEFGINIVDVRVKRTDLPQENTKAVYNRMNAERFSIAAQIRAEGKRESEKIKAEADKQVKIILSDARKESEIIRGTADASSIKIYSDAYSLDESFFELDKLTDIYKNSFKDSIITIPEDSPLLKYFHEVD</sequence>
<gene>
    <name evidence="9" type="ORF">C7380_10618</name>
</gene>
<evidence type="ECO:0000313" key="9">
    <source>
        <dbReference type="EMBL" id="PWJ95211.1"/>
    </source>
</evidence>
<dbReference type="InterPro" id="IPR001972">
    <property type="entry name" value="Stomatin_HflK_fam"/>
</dbReference>
<dbReference type="CDD" id="cd03405">
    <property type="entry name" value="SPFH_HflC"/>
    <property type="match status" value="1"/>
</dbReference>
<feature type="domain" description="Band 7" evidence="8">
    <location>
        <begin position="23"/>
        <end position="185"/>
    </location>
</feature>
<dbReference type="GO" id="GO:0006508">
    <property type="term" value="P:proteolysis"/>
    <property type="evidence" value="ECO:0007669"/>
    <property type="project" value="UniProtKB-KW"/>
</dbReference>
<dbReference type="RefSeq" id="WP_109604462.1">
    <property type="nucleotide sequence ID" value="NZ_QGGI01000006.1"/>
</dbReference>
<organism evidence="9 10">
    <name type="scientific">Oceanotoga teriensis</name>
    <dbReference type="NCBI Taxonomy" id="515440"/>
    <lineage>
        <taxon>Bacteria</taxon>
        <taxon>Thermotogati</taxon>
        <taxon>Thermotogota</taxon>
        <taxon>Thermotogae</taxon>
        <taxon>Petrotogales</taxon>
        <taxon>Petrotogaceae</taxon>
        <taxon>Oceanotoga</taxon>
    </lineage>
</organism>
<dbReference type="PRINTS" id="PR00721">
    <property type="entry name" value="STOMATIN"/>
</dbReference>
<dbReference type="InterPro" id="IPR036013">
    <property type="entry name" value="Band_7/SPFH_dom_sf"/>
</dbReference>
<dbReference type="PANTHER" id="PTHR42911:SF1">
    <property type="entry name" value="MODULATOR OF FTSH PROTEASE HFLC"/>
    <property type="match status" value="1"/>
</dbReference>
<comment type="function">
    <text evidence="6">HflC and HflK could regulate a protease.</text>
</comment>
<dbReference type="PIRSF" id="PIRSF005651">
    <property type="entry name" value="HflC"/>
    <property type="match status" value="1"/>
</dbReference>
<comment type="subcellular location">
    <subcellularLocation>
        <location evidence="1">Membrane</location>
    </subcellularLocation>
</comment>
<feature type="transmembrane region" description="Helical" evidence="7">
    <location>
        <begin position="7"/>
        <end position="28"/>
    </location>
</feature>
<evidence type="ECO:0000256" key="3">
    <source>
        <dbReference type="ARBA" id="ARBA00022692"/>
    </source>
</evidence>
<evidence type="ECO:0000256" key="5">
    <source>
        <dbReference type="ARBA" id="ARBA00023136"/>
    </source>
</evidence>
<keyword evidence="9" id="KW-0645">Protease</keyword>
<keyword evidence="4 7" id="KW-1133">Transmembrane helix</keyword>
<dbReference type="EMBL" id="QGGI01000006">
    <property type="protein sequence ID" value="PWJ95211.1"/>
    <property type="molecule type" value="Genomic_DNA"/>
</dbReference>